<comment type="caution">
    <text evidence="1">The sequence shown here is derived from an EMBL/GenBank/DDBJ whole genome shotgun (WGS) entry which is preliminary data.</text>
</comment>
<accession>A0ABP8JWU8</accession>
<evidence type="ECO:0000313" key="1">
    <source>
        <dbReference type="EMBL" id="GAA4397196.1"/>
    </source>
</evidence>
<sequence>MAGLVACKRTQVGPSLNAEHVVQITTPLSGTLAVQDAGGRARTSLRSSENFTLVFRLYNAGDTAVRVGRLLASGEYLDNVFGYPEFLSLSRIVEGEPVGDILPKPVLSIAVSPESYRIDIPPRTVAEWRLPWRDPHLTRYTLPMYTPATSLGNSIIYTRYNPDPEPGPLAPGLYRSAFALDVGNRRAPFSVIFQIE</sequence>
<proteinExistence type="predicted"/>
<evidence type="ECO:0008006" key="3">
    <source>
        <dbReference type="Google" id="ProtNLM"/>
    </source>
</evidence>
<name>A0ABP8JWU8_9BACT</name>
<organism evidence="1 2">
    <name type="scientific">Nibrella viscosa</name>
    <dbReference type="NCBI Taxonomy" id="1084524"/>
    <lineage>
        <taxon>Bacteria</taxon>
        <taxon>Pseudomonadati</taxon>
        <taxon>Bacteroidota</taxon>
        <taxon>Cytophagia</taxon>
        <taxon>Cytophagales</taxon>
        <taxon>Spirosomataceae</taxon>
        <taxon>Nibrella</taxon>
    </lineage>
</organism>
<keyword evidence="2" id="KW-1185">Reference proteome</keyword>
<dbReference type="EMBL" id="BAABHB010000001">
    <property type="protein sequence ID" value="GAA4397196.1"/>
    <property type="molecule type" value="Genomic_DNA"/>
</dbReference>
<dbReference type="Proteomes" id="UP001500936">
    <property type="component" value="Unassembled WGS sequence"/>
</dbReference>
<gene>
    <name evidence="1" type="ORF">GCM10023187_06270</name>
</gene>
<evidence type="ECO:0000313" key="2">
    <source>
        <dbReference type="Proteomes" id="UP001500936"/>
    </source>
</evidence>
<protein>
    <recommendedName>
        <fullName evidence="3">DUF4082 domain-containing protein</fullName>
    </recommendedName>
</protein>
<reference evidence="2" key="1">
    <citation type="journal article" date="2019" name="Int. J. Syst. Evol. Microbiol.">
        <title>The Global Catalogue of Microorganisms (GCM) 10K type strain sequencing project: providing services to taxonomists for standard genome sequencing and annotation.</title>
        <authorList>
            <consortium name="The Broad Institute Genomics Platform"/>
            <consortium name="The Broad Institute Genome Sequencing Center for Infectious Disease"/>
            <person name="Wu L."/>
            <person name="Ma J."/>
        </authorList>
    </citation>
    <scope>NUCLEOTIDE SEQUENCE [LARGE SCALE GENOMIC DNA]</scope>
    <source>
        <strain evidence="2">JCM 17925</strain>
    </source>
</reference>